<evidence type="ECO:0000256" key="1">
    <source>
        <dbReference type="SAM" id="Phobius"/>
    </source>
</evidence>
<feature type="transmembrane region" description="Helical" evidence="1">
    <location>
        <begin position="132"/>
        <end position="149"/>
    </location>
</feature>
<accession>A0A1Z4JN80</accession>
<name>A0A1Z4JN80_LEPBY</name>
<evidence type="ECO:0008006" key="4">
    <source>
        <dbReference type="Google" id="ProtNLM"/>
    </source>
</evidence>
<protein>
    <recommendedName>
        <fullName evidence="4">DUF4383 domain-containing protein</fullName>
    </recommendedName>
</protein>
<keyword evidence="1" id="KW-1133">Transmembrane helix</keyword>
<keyword evidence="1" id="KW-0472">Membrane</keyword>
<feature type="transmembrane region" description="Helical" evidence="1">
    <location>
        <begin position="20"/>
        <end position="40"/>
    </location>
</feature>
<feature type="transmembrane region" description="Helical" evidence="1">
    <location>
        <begin position="106"/>
        <end position="126"/>
    </location>
</feature>
<evidence type="ECO:0000313" key="3">
    <source>
        <dbReference type="Proteomes" id="UP000217895"/>
    </source>
</evidence>
<evidence type="ECO:0000313" key="2">
    <source>
        <dbReference type="EMBL" id="BAY58214.1"/>
    </source>
</evidence>
<proteinExistence type="predicted"/>
<feature type="transmembrane region" description="Helical" evidence="1">
    <location>
        <begin position="77"/>
        <end position="99"/>
    </location>
</feature>
<reference evidence="2 3" key="1">
    <citation type="submission" date="2017-06" db="EMBL/GenBank/DDBJ databases">
        <title>Genome sequencing of cyanobaciteial culture collection at National Institute for Environmental Studies (NIES).</title>
        <authorList>
            <person name="Hirose Y."/>
            <person name="Shimura Y."/>
            <person name="Fujisawa T."/>
            <person name="Nakamura Y."/>
            <person name="Kawachi M."/>
        </authorList>
    </citation>
    <scope>NUCLEOTIDE SEQUENCE [LARGE SCALE GENOMIC DNA]</scope>
    <source>
        <strain evidence="2 3">NIES-2135</strain>
    </source>
</reference>
<organism evidence="2 3">
    <name type="scientific">Leptolyngbya boryana NIES-2135</name>
    <dbReference type="NCBI Taxonomy" id="1973484"/>
    <lineage>
        <taxon>Bacteria</taxon>
        <taxon>Bacillati</taxon>
        <taxon>Cyanobacteriota</taxon>
        <taxon>Cyanophyceae</taxon>
        <taxon>Leptolyngbyales</taxon>
        <taxon>Leptolyngbyaceae</taxon>
        <taxon>Leptolyngbya group</taxon>
        <taxon>Leptolyngbya</taxon>
    </lineage>
</organism>
<keyword evidence="3" id="KW-1185">Reference proteome</keyword>
<dbReference type="AlphaFoldDB" id="A0A1Z4JN80"/>
<keyword evidence="1" id="KW-0812">Transmembrane</keyword>
<sequence length="162" mass="17068">MQESSALMFKKLIDAQRLCALILGITFLFIGIAGFVPGFMSLPGDAPVTGAVVPRLISPDGYGHLFGIFPTNFVHNAVHIVVGLLGIAAATSFSGSLVFNQGFAVSYIAIAILGILPITNTTFGLMPIYGNNVWFNLLTGIAAAYFGFVKPAELAKMESPNA</sequence>
<dbReference type="Pfam" id="PF14325">
    <property type="entry name" value="DUF4383"/>
    <property type="match status" value="1"/>
</dbReference>
<gene>
    <name evidence="2" type="ORF">NIES2135_50870</name>
</gene>
<dbReference type="Proteomes" id="UP000217895">
    <property type="component" value="Chromosome"/>
</dbReference>
<dbReference type="EMBL" id="AP018203">
    <property type="protein sequence ID" value="BAY58214.1"/>
    <property type="molecule type" value="Genomic_DNA"/>
</dbReference>